<feature type="signal peptide" evidence="1">
    <location>
        <begin position="1"/>
        <end position="15"/>
    </location>
</feature>
<dbReference type="Proteomes" id="UP000025227">
    <property type="component" value="Unplaced"/>
</dbReference>
<reference evidence="3" key="1">
    <citation type="submission" date="2020-12" db="UniProtKB">
        <authorList>
            <consortium name="WormBaseParasite"/>
        </authorList>
    </citation>
    <scope>IDENTIFICATION</scope>
    <source>
        <strain evidence="3">MHco3</strain>
    </source>
</reference>
<dbReference type="OMA" id="SAVCMQA"/>
<evidence type="ECO:0000313" key="2">
    <source>
        <dbReference type="Proteomes" id="UP000025227"/>
    </source>
</evidence>
<proteinExistence type="predicted"/>
<dbReference type="WBParaSite" id="HCON_00114940-00001">
    <property type="protein sequence ID" value="HCON_00114940-00001"/>
    <property type="gene ID" value="HCON_00114940"/>
</dbReference>
<keyword evidence="1" id="KW-0732">Signal</keyword>
<dbReference type="OrthoDB" id="5854932at2759"/>
<dbReference type="AlphaFoldDB" id="A0A7I4YKS3"/>
<protein>
    <submittedName>
        <fullName evidence="3">Neuropeptide</fullName>
    </submittedName>
</protein>
<accession>A0A7I4YKS3</accession>
<name>A0A7I4YKS3_HAECO</name>
<evidence type="ECO:0000313" key="3">
    <source>
        <dbReference type="WBParaSite" id="HCON_00114940-00001"/>
    </source>
</evidence>
<keyword evidence="2" id="KW-1185">Reference proteome</keyword>
<organism evidence="2 3">
    <name type="scientific">Haemonchus contortus</name>
    <name type="common">Barber pole worm</name>
    <dbReference type="NCBI Taxonomy" id="6289"/>
    <lineage>
        <taxon>Eukaryota</taxon>
        <taxon>Metazoa</taxon>
        <taxon>Ecdysozoa</taxon>
        <taxon>Nematoda</taxon>
        <taxon>Chromadorea</taxon>
        <taxon>Rhabditida</taxon>
        <taxon>Rhabditina</taxon>
        <taxon>Rhabditomorpha</taxon>
        <taxon>Strongyloidea</taxon>
        <taxon>Trichostrongylidae</taxon>
        <taxon>Haemonchus</taxon>
    </lineage>
</organism>
<evidence type="ECO:0000256" key="1">
    <source>
        <dbReference type="SAM" id="SignalP"/>
    </source>
</evidence>
<feature type="chain" id="PRO_5029479456" evidence="1">
    <location>
        <begin position="16"/>
        <end position="75"/>
    </location>
</feature>
<sequence length="75" mass="8672">MRQCFVLLLLWIVSAVCMQALDEGTREELMSPDVRFLKRNSLSNMMRLGKRVDALKEQEPCVDCSLGNLMRLGRR</sequence>